<feature type="region of interest" description="Disordered" evidence="4">
    <location>
        <begin position="59"/>
        <end position="93"/>
    </location>
</feature>
<dbReference type="AlphaFoldDB" id="A0A2A2M5U6"/>
<dbReference type="PANTHER" id="PTHR42854">
    <property type="entry name" value="EUKARYOTIC TRANSLATION INITIATION FACTOR 2 SUBUNIT 3 FAMILY MEMBER"/>
    <property type="match status" value="1"/>
</dbReference>
<gene>
    <name evidence="6" type="ORF">WR25_27292</name>
</gene>
<organism evidence="6 7">
    <name type="scientific">Diploscapter pachys</name>
    <dbReference type="NCBI Taxonomy" id="2018661"/>
    <lineage>
        <taxon>Eukaryota</taxon>
        <taxon>Metazoa</taxon>
        <taxon>Ecdysozoa</taxon>
        <taxon>Nematoda</taxon>
        <taxon>Chromadorea</taxon>
        <taxon>Rhabditida</taxon>
        <taxon>Rhabditina</taxon>
        <taxon>Rhabditomorpha</taxon>
        <taxon>Rhabditoidea</taxon>
        <taxon>Rhabditidae</taxon>
        <taxon>Diploscapter</taxon>
    </lineage>
</organism>
<dbReference type="GO" id="GO:0035368">
    <property type="term" value="F:selenocysteine insertion sequence binding"/>
    <property type="evidence" value="ECO:0007669"/>
    <property type="project" value="TreeGrafter"/>
</dbReference>
<name>A0A2A2M5U6_9BILA</name>
<feature type="compositionally biased region" description="Basic residues" evidence="4">
    <location>
        <begin position="83"/>
        <end position="93"/>
    </location>
</feature>
<evidence type="ECO:0000256" key="1">
    <source>
        <dbReference type="ARBA" id="ARBA00022741"/>
    </source>
</evidence>
<keyword evidence="1" id="KW-0547">Nucleotide-binding</keyword>
<dbReference type="GO" id="GO:0005829">
    <property type="term" value="C:cytosol"/>
    <property type="evidence" value="ECO:0007669"/>
    <property type="project" value="TreeGrafter"/>
</dbReference>
<dbReference type="GO" id="GO:0016259">
    <property type="term" value="P:selenocysteine metabolic process"/>
    <property type="evidence" value="ECO:0007669"/>
    <property type="project" value="TreeGrafter"/>
</dbReference>
<evidence type="ECO:0000256" key="2">
    <source>
        <dbReference type="ARBA" id="ARBA00022917"/>
    </source>
</evidence>
<evidence type="ECO:0000256" key="4">
    <source>
        <dbReference type="SAM" id="MobiDB-lite"/>
    </source>
</evidence>
<dbReference type="PANTHER" id="PTHR42854:SF3">
    <property type="entry name" value="EUKARYOTIC TRANSLATION INITIATION FACTOR 2 SUBUNIT 3-RELATED"/>
    <property type="match status" value="1"/>
</dbReference>
<evidence type="ECO:0000313" key="7">
    <source>
        <dbReference type="Proteomes" id="UP000218231"/>
    </source>
</evidence>
<evidence type="ECO:0000313" key="6">
    <source>
        <dbReference type="EMBL" id="PAV93799.1"/>
    </source>
</evidence>
<reference evidence="6 7" key="1">
    <citation type="journal article" date="2017" name="Curr. Biol.">
        <title>Genome architecture and evolution of a unichromosomal asexual nematode.</title>
        <authorList>
            <person name="Fradin H."/>
            <person name="Zegar C."/>
            <person name="Gutwein M."/>
            <person name="Lucas J."/>
            <person name="Kovtun M."/>
            <person name="Corcoran D."/>
            <person name="Baugh L.R."/>
            <person name="Kiontke K."/>
            <person name="Gunsalus K."/>
            <person name="Fitch D.H."/>
            <person name="Piano F."/>
        </authorList>
    </citation>
    <scope>NUCLEOTIDE SEQUENCE [LARGE SCALE GENOMIC DNA]</scope>
    <source>
        <strain evidence="6">PF1309</strain>
    </source>
</reference>
<dbReference type="Pfam" id="PF00009">
    <property type="entry name" value="GTP_EFTU"/>
    <property type="match status" value="1"/>
</dbReference>
<feature type="domain" description="Tr-type G" evidence="5">
    <location>
        <begin position="17"/>
        <end position="59"/>
    </location>
</feature>
<evidence type="ECO:0000256" key="3">
    <source>
        <dbReference type="ARBA" id="ARBA00023134"/>
    </source>
</evidence>
<dbReference type="GO" id="GO:0003924">
    <property type="term" value="F:GTPase activity"/>
    <property type="evidence" value="ECO:0007669"/>
    <property type="project" value="InterPro"/>
</dbReference>
<dbReference type="OrthoDB" id="1045173at2759"/>
<dbReference type="InterPro" id="IPR027417">
    <property type="entry name" value="P-loop_NTPase"/>
</dbReference>
<accession>A0A2A2M5U6</accession>
<dbReference type="GO" id="GO:0005525">
    <property type="term" value="F:GTP binding"/>
    <property type="evidence" value="ECO:0007669"/>
    <property type="project" value="UniProtKB-KW"/>
</dbReference>
<keyword evidence="7" id="KW-1185">Reference proteome</keyword>
<dbReference type="Proteomes" id="UP000218231">
    <property type="component" value="Unassembled WGS sequence"/>
</dbReference>
<comment type="caution">
    <text evidence="6">The sequence shown here is derived from an EMBL/GenBank/DDBJ whole genome shotgun (WGS) entry which is preliminary data.</text>
</comment>
<keyword evidence="2" id="KW-0648">Protein biosynthesis</keyword>
<keyword evidence="3" id="KW-0342">GTP-binding</keyword>
<dbReference type="InterPro" id="IPR000795">
    <property type="entry name" value="T_Tr_GTP-bd_dom"/>
</dbReference>
<protein>
    <recommendedName>
        <fullName evidence="5">Tr-type G domain-containing protein</fullName>
    </recommendedName>
</protein>
<evidence type="ECO:0000259" key="5">
    <source>
        <dbReference type="Pfam" id="PF00009"/>
    </source>
</evidence>
<sequence>MTIDLGYRYAALTEGAPLTGFIDVPGHERFIHNMLAGAHGIDLVLLVVAADDGVMPQTRVGGDQQVRPGRAVAVERSPGPGHRTARARPLRRG</sequence>
<dbReference type="SUPFAM" id="SSF52540">
    <property type="entry name" value="P-loop containing nucleoside triphosphate hydrolases"/>
    <property type="match status" value="1"/>
</dbReference>
<dbReference type="InterPro" id="IPR050543">
    <property type="entry name" value="eIF2G"/>
</dbReference>
<proteinExistence type="predicted"/>
<dbReference type="Gene3D" id="3.40.50.300">
    <property type="entry name" value="P-loop containing nucleotide triphosphate hydrolases"/>
    <property type="match status" value="1"/>
</dbReference>
<dbReference type="GO" id="GO:0001514">
    <property type="term" value="P:selenocysteine incorporation"/>
    <property type="evidence" value="ECO:0007669"/>
    <property type="project" value="TreeGrafter"/>
</dbReference>
<dbReference type="EMBL" id="LIAE01004210">
    <property type="protein sequence ID" value="PAV93799.1"/>
    <property type="molecule type" value="Genomic_DNA"/>
</dbReference>
<dbReference type="GO" id="GO:0000049">
    <property type="term" value="F:tRNA binding"/>
    <property type="evidence" value="ECO:0007669"/>
    <property type="project" value="TreeGrafter"/>
</dbReference>